<dbReference type="NCBIfam" id="TIGR04183">
    <property type="entry name" value="Por_Secre_tail"/>
    <property type="match status" value="1"/>
</dbReference>
<dbReference type="Gene3D" id="2.60.40.10">
    <property type="entry name" value="Immunoglobulins"/>
    <property type="match status" value="1"/>
</dbReference>
<sequence>MGSVYHAVLSVFSFLILVTTVFAENNVQIKTSEVPQISNGAAVFDLITKHPERFLFEENAPAPQSSEMILAPGLYTSFDCITFDENASNTGYYQIPPDPSGAAGPNHVVLVVNSSIEWYTKDGTLQNSQSLKSFFSSLEPQTNTFDPKVLYDQYQNRFVVMTLEKQDNGANDPANTSFIYMAVSDDNDPNGTWYFHAIDAKTIVSSNDHWADYPGFALDAQAIYVACNIFTFGSNSYGGSRLWITAKGSGSGGFYDGGTATTTVHDPASAVGESSTTMQPAHMFGTAPDNVGTFLVRYSGYSDGTNEFLSIIRVDNPLATPSFTHQFVNIGDIEDTNLGMPNAPQQGSSNLINTGDRRALHAVWRNNSLYTVFTTVPASGADANEATAHWTQVNTSALSSLSLTDQGSIGGEDIAAGAYTFYPSVAVDGNGNIAVGFAASASSIYPGAYYTGRLSGDAAGTMQPASVLREGLDYYYRAFGGSRNRWGDYSGISVSPDDDQTFWVFNEYALTRGTVLGSYPDEDGRWGTAFGSFSLQATTVPAPSNLQITDSTEAITLTWNDNAKNKTLSIYDKSVSKQETSQPRSVAAADFFRVYRSTDGNIFSLLKDNVSTTTYQDTTVAIDSKYWYYVTAVVATDESAPSNVDAATVVQASPIVEIVYDDGSPDGGYYWSAAGTGSGNRITPPGYVKILKAKYYLLTPNTGSNNFTAKIFSMTGGQPDAELAAVGVSGAASNSWVEVDFSSFNLYTDQDFLVFMEYDGTNEPSFGYDAVDNGRAWDYDGSSWSQFNETYFMRAVVDCSVVSGIEQPIELGGALPEAYQLEQNFPNPFNPSTTIRYQVPAGSGSSVAVRLEVYNLLGEKVATLVDEHQQPGHYQISFEANRLASGVYVYKLQAGSFVRVRKMMLLR</sequence>
<dbReference type="AlphaFoldDB" id="A0A7V4U5S1"/>
<accession>A0A7V4U5S1</accession>
<dbReference type="InterPro" id="IPR026444">
    <property type="entry name" value="Secre_tail"/>
</dbReference>
<dbReference type="SUPFAM" id="SSF49265">
    <property type="entry name" value="Fibronectin type III"/>
    <property type="match status" value="1"/>
</dbReference>
<dbReference type="InterPro" id="IPR036116">
    <property type="entry name" value="FN3_sf"/>
</dbReference>
<dbReference type="Proteomes" id="UP000885779">
    <property type="component" value="Unassembled WGS sequence"/>
</dbReference>
<dbReference type="Gene3D" id="2.60.40.4070">
    <property type="match status" value="1"/>
</dbReference>
<dbReference type="InterPro" id="IPR013783">
    <property type="entry name" value="Ig-like_fold"/>
</dbReference>
<feature type="domain" description="Secretion system C-terminal sorting" evidence="1">
    <location>
        <begin position="825"/>
        <end position="903"/>
    </location>
</feature>
<organism evidence="2">
    <name type="scientific">Caldithrix abyssi</name>
    <dbReference type="NCBI Taxonomy" id="187145"/>
    <lineage>
        <taxon>Bacteria</taxon>
        <taxon>Pseudomonadati</taxon>
        <taxon>Calditrichota</taxon>
        <taxon>Calditrichia</taxon>
        <taxon>Calditrichales</taxon>
        <taxon>Calditrichaceae</taxon>
        <taxon>Caldithrix</taxon>
    </lineage>
</organism>
<proteinExistence type="predicted"/>
<dbReference type="Pfam" id="PF18962">
    <property type="entry name" value="Por_Secre_tail"/>
    <property type="match status" value="1"/>
</dbReference>
<reference evidence="2" key="1">
    <citation type="journal article" date="2020" name="mSystems">
        <title>Genome- and Community-Level Interaction Insights into Carbon Utilization and Element Cycling Functions of Hydrothermarchaeota in Hydrothermal Sediment.</title>
        <authorList>
            <person name="Zhou Z."/>
            <person name="Liu Y."/>
            <person name="Xu W."/>
            <person name="Pan J."/>
            <person name="Luo Z.H."/>
            <person name="Li M."/>
        </authorList>
    </citation>
    <scope>NUCLEOTIDE SEQUENCE [LARGE SCALE GENOMIC DNA]</scope>
    <source>
        <strain evidence="2">HyVt-577</strain>
    </source>
</reference>
<dbReference type="EMBL" id="DRQG01000156">
    <property type="protein sequence ID" value="HGY57399.1"/>
    <property type="molecule type" value="Genomic_DNA"/>
</dbReference>
<gene>
    <name evidence="2" type="ORF">ENK44_16945</name>
</gene>
<evidence type="ECO:0000259" key="1">
    <source>
        <dbReference type="Pfam" id="PF18962"/>
    </source>
</evidence>
<comment type="caution">
    <text evidence="2">The sequence shown here is derived from an EMBL/GenBank/DDBJ whole genome shotgun (WGS) entry which is preliminary data.</text>
</comment>
<protein>
    <submittedName>
        <fullName evidence="2">T9SS type A sorting domain-containing protein</fullName>
    </submittedName>
</protein>
<evidence type="ECO:0000313" key="2">
    <source>
        <dbReference type="EMBL" id="HGY57399.1"/>
    </source>
</evidence>
<name>A0A7V4U5S1_CALAY</name>